<comment type="caution">
    <text evidence="1">The sequence shown here is derived from an EMBL/GenBank/DDBJ whole genome shotgun (WGS) entry which is preliminary data.</text>
</comment>
<reference evidence="1 2" key="1">
    <citation type="journal article" date="2019" name="Sci. Rep.">
        <title>Orb-weaving spider Araneus ventricosus genome elucidates the spidroin gene catalogue.</title>
        <authorList>
            <person name="Kono N."/>
            <person name="Nakamura H."/>
            <person name="Ohtoshi R."/>
            <person name="Moran D.A.P."/>
            <person name="Shinohara A."/>
            <person name="Yoshida Y."/>
            <person name="Fujiwara M."/>
            <person name="Mori M."/>
            <person name="Tomita M."/>
            <person name="Arakawa K."/>
        </authorList>
    </citation>
    <scope>NUCLEOTIDE SEQUENCE [LARGE SCALE GENOMIC DNA]</scope>
</reference>
<proteinExistence type="predicted"/>
<evidence type="ECO:0000313" key="2">
    <source>
        <dbReference type="Proteomes" id="UP000499080"/>
    </source>
</evidence>
<dbReference type="AlphaFoldDB" id="A0A4Y2GM77"/>
<keyword evidence="2" id="KW-1185">Reference proteome</keyword>
<accession>A0A4Y2GM77</accession>
<organism evidence="1 2">
    <name type="scientific">Araneus ventricosus</name>
    <name type="common">Orbweaver spider</name>
    <name type="synonym">Epeira ventricosa</name>
    <dbReference type="NCBI Taxonomy" id="182803"/>
    <lineage>
        <taxon>Eukaryota</taxon>
        <taxon>Metazoa</taxon>
        <taxon>Ecdysozoa</taxon>
        <taxon>Arthropoda</taxon>
        <taxon>Chelicerata</taxon>
        <taxon>Arachnida</taxon>
        <taxon>Araneae</taxon>
        <taxon>Araneomorphae</taxon>
        <taxon>Entelegynae</taxon>
        <taxon>Araneoidea</taxon>
        <taxon>Araneidae</taxon>
        <taxon>Araneus</taxon>
    </lineage>
</organism>
<sequence length="165" mass="18989">MNIKKVNLFSDSTVALASINSPAHQLKTFVGNRVSKIQSLTERYQWKHISSPENLADIISRNDDPTDLKNLNLWWSGATIFIKETNIEFSTSEMKIDFFEKELYSAEHKQLFTNNLVLSSDIDFITQILSLSNNFQKLIRILSFLLKFLYNCKTKEKMSGSVSVE</sequence>
<dbReference type="Proteomes" id="UP000499080">
    <property type="component" value="Unassembled WGS sequence"/>
</dbReference>
<name>A0A4Y2GM77_ARAVE</name>
<dbReference type="OrthoDB" id="6779038at2759"/>
<dbReference type="PANTHER" id="PTHR22955:SF77">
    <property type="entry name" value="ASPARTIC PUTATIVE DOMAIN-CONTAINING PROTEIN-RELATED"/>
    <property type="match status" value="1"/>
</dbReference>
<protein>
    <submittedName>
        <fullName evidence="1">Uncharacterized protein</fullName>
    </submittedName>
</protein>
<dbReference type="EMBL" id="BGPR01001479">
    <property type="protein sequence ID" value="GBM54962.1"/>
    <property type="molecule type" value="Genomic_DNA"/>
</dbReference>
<gene>
    <name evidence="1" type="ORF">AVEN_33519_1</name>
</gene>
<dbReference type="PANTHER" id="PTHR22955">
    <property type="entry name" value="RETROTRANSPOSON"/>
    <property type="match status" value="1"/>
</dbReference>
<evidence type="ECO:0000313" key="1">
    <source>
        <dbReference type="EMBL" id="GBM54962.1"/>
    </source>
</evidence>